<protein>
    <submittedName>
        <fullName evidence="1">Uncharacterized protein</fullName>
    </submittedName>
</protein>
<accession>A0AAD7IDR1</accession>
<evidence type="ECO:0000313" key="1">
    <source>
        <dbReference type="EMBL" id="KAJ7740031.1"/>
    </source>
</evidence>
<dbReference type="EMBL" id="JARJLG010000129">
    <property type="protein sequence ID" value="KAJ7740031.1"/>
    <property type="molecule type" value="Genomic_DNA"/>
</dbReference>
<proteinExistence type="predicted"/>
<gene>
    <name evidence="1" type="ORF">DFH07DRAFT_778559</name>
</gene>
<dbReference type="AlphaFoldDB" id="A0AAD7IDR1"/>
<name>A0AAD7IDR1_9AGAR</name>
<keyword evidence="2" id="KW-1185">Reference proteome</keyword>
<dbReference type="Proteomes" id="UP001215280">
    <property type="component" value="Unassembled WGS sequence"/>
</dbReference>
<organism evidence="1 2">
    <name type="scientific">Mycena maculata</name>
    <dbReference type="NCBI Taxonomy" id="230809"/>
    <lineage>
        <taxon>Eukaryota</taxon>
        <taxon>Fungi</taxon>
        <taxon>Dikarya</taxon>
        <taxon>Basidiomycota</taxon>
        <taxon>Agaricomycotina</taxon>
        <taxon>Agaricomycetes</taxon>
        <taxon>Agaricomycetidae</taxon>
        <taxon>Agaricales</taxon>
        <taxon>Marasmiineae</taxon>
        <taxon>Mycenaceae</taxon>
        <taxon>Mycena</taxon>
    </lineage>
</organism>
<comment type="caution">
    <text evidence="1">The sequence shown here is derived from an EMBL/GenBank/DDBJ whole genome shotgun (WGS) entry which is preliminary data.</text>
</comment>
<sequence length="221" mass="24661">MVKHTNFRGGVVRTSAAVLSRRRLAAAEAVQTWADNQTPRDELGNYDVFLTPEWVTIASGLFQGGLFPRQDWDRHASGKYSDQTNRCPSRQNSIFIPADPSTLSDWITPWSSAEPPVSVNAEPPEARITRHRCQQPTKAIVDDSPEVIRMNAQGGQLGQELSPEERRKYNIGCVVTGLEVDYYEGDEVGHVGGHDGHLENFECQYCEAVEVEPVEFAMKES</sequence>
<evidence type="ECO:0000313" key="2">
    <source>
        <dbReference type="Proteomes" id="UP001215280"/>
    </source>
</evidence>
<reference evidence="1" key="1">
    <citation type="submission" date="2023-03" db="EMBL/GenBank/DDBJ databases">
        <title>Massive genome expansion in bonnet fungi (Mycena s.s.) driven by repeated elements and novel gene families across ecological guilds.</title>
        <authorList>
            <consortium name="Lawrence Berkeley National Laboratory"/>
            <person name="Harder C.B."/>
            <person name="Miyauchi S."/>
            <person name="Viragh M."/>
            <person name="Kuo A."/>
            <person name="Thoen E."/>
            <person name="Andreopoulos B."/>
            <person name="Lu D."/>
            <person name="Skrede I."/>
            <person name="Drula E."/>
            <person name="Henrissat B."/>
            <person name="Morin E."/>
            <person name="Kohler A."/>
            <person name="Barry K."/>
            <person name="LaButti K."/>
            <person name="Morin E."/>
            <person name="Salamov A."/>
            <person name="Lipzen A."/>
            <person name="Mereny Z."/>
            <person name="Hegedus B."/>
            <person name="Baldrian P."/>
            <person name="Stursova M."/>
            <person name="Weitz H."/>
            <person name="Taylor A."/>
            <person name="Grigoriev I.V."/>
            <person name="Nagy L.G."/>
            <person name="Martin F."/>
            <person name="Kauserud H."/>
        </authorList>
    </citation>
    <scope>NUCLEOTIDE SEQUENCE</scope>
    <source>
        <strain evidence="1">CBHHK188m</strain>
    </source>
</reference>